<protein>
    <submittedName>
        <fullName evidence="2">T9SS type A sorting domain-containing protein</fullName>
    </submittedName>
</protein>
<dbReference type="EMBL" id="CP055156">
    <property type="protein sequence ID" value="QNF31554.1"/>
    <property type="molecule type" value="Genomic_DNA"/>
</dbReference>
<keyword evidence="1" id="KW-0472">Membrane</keyword>
<organism evidence="2 3">
    <name type="scientific">Adhaeribacter swui</name>
    <dbReference type="NCBI Taxonomy" id="2086471"/>
    <lineage>
        <taxon>Bacteria</taxon>
        <taxon>Pseudomonadati</taxon>
        <taxon>Bacteroidota</taxon>
        <taxon>Cytophagia</taxon>
        <taxon>Cytophagales</taxon>
        <taxon>Hymenobacteraceae</taxon>
        <taxon>Adhaeribacter</taxon>
    </lineage>
</organism>
<proteinExistence type="predicted"/>
<dbReference type="InterPro" id="IPR026444">
    <property type="entry name" value="Secre_tail"/>
</dbReference>
<dbReference type="PANTHER" id="PTHR42754">
    <property type="entry name" value="ENDOGLUCANASE"/>
    <property type="match status" value="1"/>
</dbReference>
<dbReference type="SUPFAM" id="SSF50998">
    <property type="entry name" value="Quinoprotein alcohol dehydrogenase-like"/>
    <property type="match status" value="1"/>
</dbReference>
<feature type="transmembrane region" description="Helical" evidence="1">
    <location>
        <begin position="21"/>
        <end position="39"/>
    </location>
</feature>
<dbReference type="KEGG" id="aswu:HUW51_01985"/>
<name>A0A7G7G320_9BACT</name>
<dbReference type="Proteomes" id="UP000515237">
    <property type="component" value="Chromosome"/>
</dbReference>
<keyword evidence="1" id="KW-0812">Transmembrane</keyword>
<keyword evidence="3" id="KW-1185">Reference proteome</keyword>
<dbReference type="NCBIfam" id="TIGR04183">
    <property type="entry name" value="Por_Secre_tail"/>
    <property type="match status" value="1"/>
</dbReference>
<dbReference type="InterPro" id="IPR011047">
    <property type="entry name" value="Quinoprotein_ADH-like_sf"/>
</dbReference>
<dbReference type="RefSeq" id="WP_185272328.1">
    <property type="nucleotide sequence ID" value="NZ_CP055156.1"/>
</dbReference>
<evidence type="ECO:0000313" key="3">
    <source>
        <dbReference type="Proteomes" id="UP000515237"/>
    </source>
</evidence>
<evidence type="ECO:0000256" key="1">
    <source>
        <dbReference type="SAM" id="Phobius"/>
    </source>
</evidence>
<dbReference type="PANTHER" id="PTHR42754:SF1">
    <property type="entry name" value="LIPOPROTEIN"/>
    <property type="match status" value="1"/>
</dbReference>
<keyword evidence="1" id="KW-1133">Transmembrane helix</keyword>
<sequence>MKTKLLPAHAFQSTVYRAPGWLRWVFFLLFTVYFANSSWAQTKVWDKTLGGNQQDNLTSALATPDGGYLMGGTSISGKSGDKTDYSRNGRASDLEKRKDYWVVKVDSKGQKVWDKTFGGNNKDELEKIITTPDGGFLLGGTSYSGKSGDKSESSRGGSDYWIVKIDNNGNKQWDKTFGGSEYDRLYTLVPVLGGGYLLGGSSDSGKSGDKSATPKGEYDAWVIRIQANGTKIWDKTFNLGGHNFMKEIVRTRDGNYVLGVDASGYYALAKITDTGKELWRQLYLTIGSETGNDILESVTVTADGGFLLSGSSESEANDVKSDSSRGAEDYWLLKVDANGNRLWDKTYGGNNNDYLTDVTPTKDGGFLLGGYSNSDVGFEKSEGQLGPITPNVSYSGFDYWIIKINKSGKILWDKVYGGTQSDRLAALVKSPEGYVLAGTSSSPPGAYKSEKSRGGDDYWLINIKELNKLGQKVTFDPIPTKKTGDAPFALTAGSTSRLPVKITIVSGPATIKNNVVTLTGSGVVTVKASQAGNQTYLPAPDVIQTFLVTNFLKKWDVTLGGPSHDNLSAMIATPDGGYLLGGVSLSNKGGEKSQNNKSNDYDYWIIKIDKAGIKIWDKTFGGTGADYLKDITVTTDGGYLLGGYSSSGISGDKTGANRGNANTYDYWIVKINANGQQVWDRTFGGQGNDPDYGGDLLEKVVATPDGGFLLAGTSASGIGAEKTQAKGGEDYWVIKINARGNKIWDKAYGGSAINNTPLTGNDMLRDLIPTPDGNYLLAGSSWSGTSTDKSEANQGFRDYWIIKIDSQGNRLWDKTYGGNSSDDLSTVIATSDGGYLVGGSSVSGISGEKSEKNLAESYVDYWVLKIDAIGKKIWDKTYGGQNHDYLRALAETNDNGYLLGGTTYSDKGFDKNEPSRGLQDFWLVKVNSNGSKVDEKTYGGENYDDLIKILPAPENKYIIGGSSGSGISTDKTQASRGNYDYWLLQIQDKAAPGKLTWDAGYGGTNRERLMTVLPTRDGYLLGGFSLSSQDGTKSQTSFGANDFWLIKTEANGQKIWDKRYGGSANDYLNAIIPTADGGYLLGGSSDSGQDGNKSQSSRGSRDYWIVKVNSQGTKQWDKRYGGSGFEDIRALATLPNGDYLLGGYSDSPADGDKTENSQGQKDFWIVRIKPNGTKVWDRRYGGTADEELEALVVTNSGKIILGGSTNSGISGQVSHRSRGSWDYWLLEIDDTGTLLWEKRYGGAGQDKLTALIHASDNNYVLAGTSASGKGGDKSQASQGKEDYWLLKVNSATGAKLWDKRFGGTGTELAWALKETPDKGYVLGGSSDSGISGDKSQNSQGKTDFWLIKTDAAGIRQYDQRYGGNQEDELRAIWPLSKGGYVLAGRSNSGKSGDKTTANLGNTDYWLLQTAPDLLTNPLVATRTATEIEEIKTFRTYPNPFRDKVIIHYTPTQTQIISVQVYSSEGKIVAHLYQGPVEAGREQTWEWLPESYRASGLYLLRVQAPDKMHTSKLLLAR</sequence>
<accession>A0A7G7G320</accession>
<reference evidence="2 3" key="1">
    <citation type="journal article" date="2018" name="Int. J. Syst. Evol. Microbiol.">
        <title>Adhaeribacter swui sp. nov., isolated from wet mud.</title>
        <authorList>
            <person name="Kim D.U."/>
            <person name="Kim K.W."/>
            <person name="Kang M.S."/>
            <person name="Kim J.Y."/>
            <person name="Jang J.H."/>
            <person name="Kim M.K."/>
        </authorList>
    </citation>
    <scope>NUCLEOTIDE SEQUENCE [LARGE SCALE GENOMIC DNA]</scope>
    <source>
        <strain evidence="2 3">KCTC 52873</strain>
    </source>
</reference>
<gene>
    <name evidence="2" type="ORF">HUW51_01985</name>
</gene>
<evidence type="ECO:0000313" key="2">
    <source>
        <dbReference type="EMBL" id="QNF31554.1"/>
    </source>
</evidence>